<dbReference type="PANTHER" id="PTHR38011:SF11">
    <property type="entry name" value="2,5-DIAMINO-6-RIBOSYLAMINO-4(3H)-PYRIMIDINONE 5'-PHOSPHATE REDUCTASE"/>
    <property type="match status" value="1"/>
</dbReference>
<accession>A0ABQ5VYK3</accession>
<gene>
    <name evidence="2" type="ORF">GCM10010862_01380</name>
</gene>
<dbReference type="InterPro" id="IPR024072">
    <property type="entry name" value="DHFR-like_dom_sf"/>
</dbReference>
<dbReference type="Pfam" id="PF01872">
    <property type="entry name" value="RibD_C"/>
    <property type="match status" value="1"/>
</dbReference>
<proteinExistence type="predicted"/>
<evidence type="ECO:0000313" key="2">
    <source>
        <dbReference type="EMBL" id="GLQ52880.1"/>
    </source>
</evidence>
<dbReference type="PANTHER" id="PTHR38011">
    <property type="entry name" value="DIHYDROFOLATE REDUCTASE FAMILY PROTEIN (AFU_ORTHOLOGUE AFUA_8G06820)"/>
    <property type="match status" value="1"/>
</dbReference>
<sequence length="188" mass="21052">MRKLIYSAWITLDGYVDGPEGEMDWIRGDDHMSQYEIGLVSDANTLMLGRQTYLDFAGYWPATARNPDAPAWEQAYGQKVDELHKVVVSRTLKDTIWKDASILAELSTHAVADLKAGTGKNIVMYGSVGVLQQLAKMGLVDEYHLLVHPVLVGGGRRLFERIDERVDLERVEVTPFPSGATLMVYRPN</sequence>
<keyword evidence="3" id="KW-1185">Reference proteome</keyword>
<dbReference type="SUPFAM" id="SSF53597">
    <property type="entry name" value="Dihydrofolate reductase-like"/>
    <property type="match status" value="1"/>
</dbReference>
<feature type="domain" description="Bacterial bifunctional deaminase-reductase C-terminal" evidence="1">
    <location>
        <begin position="2"/>
        <end position="180"/>
    </location>
</feature>
<dbReference type="Proteomes" id="UP001156691">
    <property type="component" value="Unassembled WGS sequence"/>
</dbReference>
<dbReference type="RefSeq" id="WP_284338350.1">
    <property type="nucleotide sequence ID" value="NZ_BSNS01000002.1"/>
</dbReference>
<dbReference type="EMBL" id="BSNS01000002">
    <property type="protein sequence ID" value="GLQ52880.1"/>
    <property type="molecule type" value="Genomic_DNA"/>
</dbReference>
<protein>
    <submittedName>
        <fullName evidence="2">Deaminase reductase</fullName>
    </submittedName>
</protein>
<evidence type="ECO:0000259" key="1">
    <source>
        <dbReference type="Pfam" id="PF01872"/>
    </source>
</evidence>
<dbReference type="InterPro" id="IPR002734">
    <property type="entry name" value="RibDG_C"/>
</dbReference>
<dbReference type="Gene3D" id="3.40.430.10">
    <property type="entry name" value="Dihydrofolate Reductase, subunit A"/>
    <property type="match status" value="1"/>
</dbReference>
<evidence type="ECO:0000313" key="3">
    <source>
        <dbReference type="Proteomes" id="UP001156691"/>
    </source>
</evidence>
<reference evidence="3" key="1">
    <citation type="journal article" date="2019" name="Int. J. Syst. Evol. Microbiol.">
        <title>The Global Catalogue of Microorganisms (GCM) 10K type strain sequencing project: providing services to taxonomists for standard genome sequencing and annotation.</title>
        <authorList>
            <consortium name="The Broad Institute Genomics Platform"/>
            <consortium name="The Broad Institute Genome Sequencing Center for Infectious Disease"/>
            <person name="Wu L."/>
            <person name="Ma J."/>
        </authorList>
    </citation>
    <scope>NUCLEOTIDE SEQUENCE [LARGE SCALE GENOMIC DNA]</scope>
    <source>
        <strain evidence="3">NBRC 112416</strain>
    </source>
</reference>
<name>A0ABQ5VYK3_9HYPH</name>
<organism evidence="2 3">
    <name type="scientific">Devosia nitrariae</name>
    <dbReference type="NCBI Taxonomy" id="2071872"/>
    <lineage>
        <taxon>Bacteria</taxon>
        <taxon>Pseudomonadati</taxon>
        <taxon>Pseudomonadota</taxon>
        <taxon>Alphaproteobacteria</taxon>
        <taxon>Hyphomicrobiales</taxon>
        <taxon>Devosiaceae</taxon>
        <taxon>Devosia</taxon>
    </lineage>
</organism>
<comment type="caution">
    <text evidence="2">The sequence shown here is derived from an EMBL/GenBank/DDBJ whole genome shotgun (WGS) entry which is preliminary data.</text>
</comment>
<dbReference type="InterPro" id="IPR050765">
    <property type="entry name" value="Riboflavin_Biosynth_HTPR"/>
</dbReference>